<dbReference type="InterPro" id="IPR024344">
    <property type="entry name" value="MDMPI_metal-binding"/>
</dbReference>
<dbReference type="InterPro" id="IPR017517">
    <property type="entry name" value="Maleyloyr_isom"/>
</dbReference>
<dbReference type="SUPFAM" id="SSF55718">
    <property type="entry name" value="SCP-like"/>
    <property type="match status" value="1"/>
</dbReference>
<comment type="caution">
    <text evidence="2">The sequence shown here is derived from an EMBL/GenBank/DDBJ whole genome shotgun (WGS) entry which is preliminary data.</text>
</comment>
<evidence type="ECO:0000313" key="2">
    <source>
        <dbReference type="EMBL" id="NYE74980.1"/>
    </source>
</evidence>
<reference evidence="2 3" key="1">
    <citation type="submission" date="2020-07" db="EMBL/GenBank/DDBJ databases">
        <title>Sequencing the genomes of 1000 actinobacteria strains.</title>
        <authorList>
            <person name="Klenk H.-P."/>
        </authorList>
    </citation>
    <scope>NUCLEOTIDE SEQUENCE [LARGE SCALE GENOMIC DNA]</scope>
    <source>
        <strain evidence="2 3">DSM 22083</strain>
    </source>
</reference>
<dbReference type="GO" id="GO:0050077">
    <property type="term" value="F:maleylpyruvate isomerase activity"/>
    <property type="evidence" value="ECO:0007669"/>
    <property type="project" value="UniProtKB-EC"/>
</dbReference>
<organism evidence="2 3">
    <name type="scientific">Microlunatus parietis</name>
    <dbReference type="NCBI Taxonomy" id="682979"/>
    <lineage>
        <taxon>Bacteria</taxon>
        <taxon>Bacillati</taxon>
        <taxon>Actinomycetota</taxon>
        <taxon>Actinomycetes</taxon>
        <taxon>Propionibacteriales</taxon>
        <taxon>Propionibacteriaceae</taxon>
        <taxon>Microlunatus</taxon>
    </lineage>
</organism>
<dbReference type="Gene3D" id="1.20.120.450">
    <property type="entry name" value="dinb family like domain"/>
    <property type="match status" value="1"/>
</dbReference>
<protein>
    <submittedName>
        <fullName evidence="2">Maleylpyruvate isomerase</fullName>
        <ecNumber evidence="2">5.2.1.4</ecNumber>
    </submittedName>
</protein>
<dbReference type="InterPro" id="IPR036527">
    <property type="entry name" value="SCP2_sterol-bd_dom_sf"/>
</dbReference>
<sequence>MTSAGTAGDPAADQLETLRGLLSAATARLLGDTIAVTDEDWRAPSRLPGWTRGHVATHIARQADALGRLLSGAASGTPGTMYASDEERNAEIEAGAGRSGLDLQIDLDTAAEQLWERMEEVDAAGKWGESVALRGGGTAPARLLPLARLTEVVLHHVDLDVGYEIDQVDETVAGWILEWCSLRLRTRDGFPSLSLIVDGGTTVAVGSAGETREVRGTAAALLGWLTGRSSADRVNGAEGLTLPAF</sequence>
<keyword evidence="2" id="KW-0670">Pyruvate</keyword>
<accession>A0A7Y9IDW7</accession>
<dbReference type="Gene3D" id="3.30.1050.20">
    <property type="match status" value="1"/>
</dbReference>
<dbReference type="AlphaFoldDB" id="A0A7Y9IDW7"/>
<keyword evidence="3" id="KW-1185">Reference proteome</keyword>
<dbReference type="Pfam" id="PF11716">
    <property type="entry name" value="MDMPI_N"/>
    <property type="match status" value="1"/>
</dbReference>
<proteinExistence type="predicted"/>
<dbReference type="InterPro" id="IPR034660">
    <property type="entry name" value="DinB/YfiT-like"/>
</dbReference>
<dbReference type="Proteomes" id="UP000569914">
    <property type="component" value="Unassembled WGS sequence"/>
</dbReference>
<dbReference type="NCBIfam" id="TIGR03083">
    <property type="entry name" value="maleylpyruvate isomerase family mycothiol-dependent enzyme"/>
    <property type="match status" value="1"/>
</dbReference>
<dbReference type="SUPFAM" id="SSF109854">
    <property type="entry name" value="DinB/YfiT-like putative metalloenzymes"/>
    <property type="match status" value="1"/>
</dbReference>
<gene>
    <name evidence="2" type="ORF">BKA15_006309</name>
</gene>
<evidence type="ECO:0000259" key="1">
    <source>
        <dbReference type="Pfam" id="PF11716"/>
    </source>
</evidence>
<name>A0A7Y9IDW7_9ACTN</name>
<dbReference type="EC" id="5.2.1.4" evidence="2"/>
<dbReference type="RefSeq" id="WP_179757561.1">
    <property type="nucleotide sequence ID" value="NZ_JACCBU010000001.1"/>
</dbReference>
<dbReference type="EMBL" id="JACCBU010000001">
    <property type="protein sequence ID" value="NYE74980.1"/>
    <property type="molecule type" value="Genomic_DNA"/>
</dbReference>
<feature type="domain" description="Mycothiol-dependent maleylpyruvate isomerase metal-binding" evidence="1">
    <location>
        <begin position="23"/>
        <end position="159"/>
    </location>
</feature>
<dbReference type="GO" id="GO:0046872">
    <property type="term" value="F:metal ion binding"/>
    <property type="evidence" value="ECO:0007669"/>
    <property type="project" value="InterPro"/>
</dbReference>
<keyword evidence="2" id="KW-0413">Isomerase</keyword>
<evidence type="ECO:0000313" key="3">
    <source>
        <dbReference type="Proteomes" id="UP000569914"/>
    </source>
</evidence>